<keyword evidence="4" id="KW-1185">Reference proteome</keyword>
<dbReference type="OrthoDB" id="3586284at2"/>
<keyword evidence="2" id="KW-0472">Membrane</keyword>
<feature type="transmembrane region" description="Helical" evidence="2">
    <location>
        <begin position="631"/>
        <end position="649"/>
    </location>
</feature>
<name>A0A3E0A4L3_9ACTN</name>
<gene>
    <name evidence="3" type="ORF">DFJ67_7382</name>
</gene>
<evidence type="ECO:0000313" key="3">
    <source>
        <dbReference type="EMBL" id="REG01301.1"/>
    </source>
</evidence>
<dbReference type="Proteomes" id="UP000256913">
    <property type="component" value="Unassembled WGS sequence"/>
</dbReference>
<keyword evidence="2" id="KW-1133">Transmembrane helix</keyword>
<dbReference type="EMBL" id="QUMQ01000001">
    <property type="protein sequence ID" value="REG01301.1"/>
    <property type="molecule type" value="Genomic_DNA"/>
</dbReference>
<feature type="region of interest" description="Disordered" evidence="1">
    <location>
        <begin position="673"/>
        <end position="694"/>
    </location>
</feature>
<feature type="transmembrane region" description="Helical" evidence="2">
    <location>
        <begin position="251"/>
        <end position="268"/>
    </location>
</feature>
<evidence type="ECO:0000256" key="2">
    <source>
        <dbReference type="SAM" id="Phobius"/>
    </source>
</evidence>
<comment type="caution">
    <text evidence="3">The sequence shown here is derived from an EMBL/GenBank/DDBJ whole genome shotgun (WGS) entry which is preliminary data.</text>
</comment>
<reference evidence="3 4" key="1">
    <citation type="submission" date="2018-08" db="EMBL/GenBank/DDBJ databases">
        <title>Sequencing the genomes of 1000 actinobacteria strains.</title>
        <authorList>
            <person name="Klenk H.-P."/>
        </authorList>
    </citation>
    <scope>NUCLEOTIDE SEQUENCE [LARGE SCALE GENOMIC DNA]</scope>
    <source>
        <strain evidence="3 4">DSM 44099</strain>
    </source>
</reference>
<sequence length="694" mass="76054">MRVAGRLNGTPEPAGRTEPFRDLRALIETLPVPSAPPTYTQREAALGLALMDLSLRLEHVPRVAEHLTLIDRGHMTRSVSVDVDLQAIAGTQRRRIMAPADSRRGTALWIPVSRYSRSDLAPVVVKDSTGVVVPRFTHRDSNRVTAAAFVRLLSMLIDAHRDVTVRDTVVHKLRHSHQRSRWLVEAAIAELVTAGSLPETGIRTPFDYALVPPAETGPGREVDARAIRDLALAGIDELWPVDGRTGIRLPFAHLLGLACSQFMLVVLLDAAHPRRFLSWDAPLLPARRPRAPVQRLVQSVLPVNREFVVEYETAIPRSVGAYHLTVEVNEEVSVRRFVMSSDVDDDFVQTLTQDVEMLAEASAEQAPHRKLLELELQGIASRLAEIGRRRLTDLSNYRRYISERRATVPANGPASMTSDEVVAALGRGDCSVPVLAAFAAHYSADGMRHLARSPLAGEALRPLAAGIRHHQLGHDITTDNDPREHGAHAHWRRPNLDLSPHSTEPVRAVAYLSLADEAPALIENITRVVVGLALVVLGIGTLLTGGLQWLYSSRVTPDSIPQQADAVVAVLLLVPGLLIARLDLPSTHSVLGQLRQFQRSLAIASVVVTTGLAIAAGAVHTDHAITRAFQAGLAVLGFILLCCLIEFVARRARRRSPVPRCARLPHWLSVTERRPGRPRRPRAPDAVFDARGEV</sequence>
<feature type="transmembrane region" description="Helical" evidence="2">
    <location>
        <begin position="601"/>
        <end position="619"/>
    </location>
</feature>
<feature type="transmembrane region" description="Helical" evidence="2">
    <location>
        <begin position="563"/>
        <end position="580"/>
    </location>
</feature>
<feature type="transmembrane region" description="Helical" evidence="2">
    <location>
        <begin position="528"/>
        <end position="551"/>
    </location>
</feature>
<protein>
    <submittedName>
        <fullName evidence="3">Uncharacterized protein</fullName>
    </submittedName>
</protein>
<proteinExistence type="predicted"/>
<dbReference type="RefSeq" id="WP_116073458.1">
    <property type="nucleotide sequence ID" value="NZ_BONB01000051.1"/>
</dbReference>
<keyword evidence="2" id="KW-0812">Transmembrane</keyword>
<dbReference type="AlphaFoldDB" id="A0A3E0A4L3"/>
<evidence type="ECO:0000313" key="4">
    <source>
        <dbReference type="Proteomes" id="UP000256913"/>
    </source>
</evidence>
<evidence type="ECO:0000256" key="1">
    <source>
        <dbReference type="SAM" id="MobiDB-lite"/>
    </source>
</evidence>
<organism evidence="3 4">
    <name type="scientific">Asanoa ferruginea</name>
    <dbReference type="NCBI Taxonomy" id="53367"/>
    <lineage>
        <taxon>Bacteria</taxon>
        <taxon>Bacillati</taxon>
        <taxon>Actinomycetota</taxon>
        <taxon>Actinomycetes</taxon>
        <taxon>Micromonosporales</taxon>
        <taxon>Micromonosporaceae</taxon>
        <taxon>Asanoa</taxon>
    </lineage>
</organism>
<accession>A0A3E0A4L3</accession>